<dbReference type="EMBL" id="JBFMKM010000007">
    <property type="protein sequence ID" value="KAL1305419.1"/>
    <property type="molecule type" value="Genomic_DNA"/>
</dbReference>
<dbReference type="PANTHER" id="PTHR39463">
    <property type="entry name" value="MEDUSA"/>
    <property type="match status" value="1"/>
</dbReference>
<dbReference type="GeneID" id="95976007"/>
<keyword evidence="4" id="KW-1185">Reference proteome</keyword>
<feature type="region of interest" description="Disordered" evidence="1">
    <location>
        <begin position="594"/>
        <end position="624"/>
    </location>
</feature>
<dbReference type="RefSeq" id="XP_069201692.1">
    <property type="nucleotide sequence ID" value="XM_069341605.1"/>
</dbReference>
<feature type="region of interest" description="Disordered" evidence="1">
    <location>
        <begin position="250"/>
        <end position="313"/>
    </location>
</feature>
<reference evidence="3 4" key="1">
    <citation type="submission" date="2024-07" db="EMBL/GenBank/DDBJ databases">
        <title>Draft sequence of the Neodothiora populina.</title>
        <authorList>
            <person name="Drown D.D."/>
            <person name="Schuette U.S."/>
            <person name="Buechlein A.B."/>
            <person name="Rusch D.R."/>
            <person name="Winton L.W."/>
            <person name="Adams G.A."/>
        </authorList>
    </citation>
    <scope>NUCLEOTIDE SEQUENCE [LARGE SCALE GENOMIC DNA]</scope>
    <source>
        <strain evidence="3 4">CPC 39397</strain>
    </source>
</reference>
<name>A0ABR3PHC3_9PEZI</name>
<feature type="domain" description="DUF7082" evidence="2">
    <location>
        <begin position="421"/>
        <end position="576"/>
    </location>
</feature>
<evidence type="ECO:0000259" key="2">
    <source>
        <dbReference type="Pfam" id="PF23305"/>
    </source>
</evidence>
<dbReference type="PANTHER" id="PTHR39463:SF1">
    <property type="entry name" value="MEDUSA"/>
    <property type="match status" value="1"/>
</dbReference>
<dbReference type="Proteomes" id="UP001562354">
    <property type="component" value="Unassembled WGS sequence"/>
</dbReference>
<comment type="caution">
    <text evidence="3">The sequence shown here is derived from an EMBL/GenBank/DDBJ whole genome shotgun (WGS) entry which is preliminary data.</text>
</comment>
<feature type="compositionally biased region" description="Low complexity" evidence="1">
    <location>
        <begin position="715"/>
        <end position="728"/>
    </location>
</feature>
<evidence type="ECO:0000313" key="4">
    <source>
        <dbReference type="Proteomes" id="UP001562354"/>
    </source>
</evidence>
<gene>
    <name evidence="3" type="ORF">AAFC00_002305</name>
</gene>
<feature type="region of interest" description="Disordered" evidence="1">
    <location>
        <begin position="707"/>
        <end position="740"/>
    </location>
</feature>
<organism evidence="3 4">
    <name type="scientific">Neodothiora populina</name>
    <dbReference type="NCBI Taxonomy" id="2781224"/>
    <lineage>
        <taxon>Eukaryota</taxon>
        <taxon>Fungi</taxon>
        <taxon>Dikarya</taxon>
        <taxon>Ascomycota</taxon>
        <taxon>Pezizomycotina</taxon>
        <taxon>Dothideomycetes</taxon>
        <taxon>Dothideomycetidae</taxon>
        <taxon>Dothideales</taxon>
        <taxon>Dothioraceae</taxon>
        <taxon>Neodothiora</taxon>
    </lineage>
</organism>
<proteinExistence type="predicted"/>
<dbReference type="InterPro" id="IPR055509">
    <property type="entry name" value="DUF7082"/>
</dbReference>
<dbReference type="Pfam" id="PF23305">
    <property type="entry name" value="DUF7082"/>
    <property type="match status" value="1"/>
</dbReference>
<evidence type="ECO:0000313" key="3">
    <source>
        <dbReference type="EMBL" id="KAL1305419.1"/>
    </source>
</evidence>
<accession>A0ABR3PHC3</accession>
<protein>
    <recommendedName>
        <fullName evidence="2">DUF7082 domain-containing protein</fullName>
    </recommendedName>
</protein>
<sequence length="740" mass="80434">MPTQLSPRAPVTPIIVDEESILPDSLVAACQEAQKGGLLASSEYGSLIASMSGYEKNPAYAYDYGTATRPDQAPAYPAFVQPSYAISYAGTHAQVPSGLPNAAELPLLSEDQYQTHDANYSHHNGSYSSFIPAQPRHVPEITSFSPAQGPAGRKLFLYLNSSQDLQAPPASTFAVVFGSKRCEGTLLKMSNQSQQCNYALTVDVPPFDTTGATATTVPLYLQMSEGGNASGIHVDFGHFIYTDATAFQLSSPSQSTMRKRKLSPTEEDMRTPSKRPSNQQLRDSPINSSDGSKTSPISATIPEPYTSRPHSAAVPYERSYNAPQHQYSQSVQSAPGYAMGQQYGSTHGMGAQEPQYNSYPPYMTTERASAPAQPHIMGGSTANGANPPLVRTTALHGSPTSAAHPQPATFNPYAIYPANTKATLKLEGDLDGMSKNWTAEERTVQRRIVRFRRSQSGSTISAAFEPVTPEEHAHAPGCIYVNCIWWAEREACYITSVDTIQLLESLVAVRFTVEEKNRIRRNLEGFRPMTVSKTRPDCEEFFKVIMGFPSPKPRNIEKDVKVFPWRILAHALKKIIGKYSASYSSTAAALPSPGMIAPGRQQMPAHSPPSADSSGATMGYPGNMTSTALSAHHAGLSGGMAGVSAGHPELRLGIPVSQSVSWHQPSTHYTNDLSAAGRGSWDFSQYLDPSPTNPGMQQFQRIPSISQSLGYGFVPQQQQQQQHQPQQQDWKDYPHRTTHA</sequence>
<feature type="compositionally biased region" description="Basic and acidic residues" evidence="1">
    <location>
        <begin position="729"/>
        <end position="740"/>
    </location>
</feature>
<feature type="compositionally biased region" description="Polar residues" evidence="1">
    <location>
        <begin position="274"/>
        <end position="298"/>
    </location>
</feature>
<evidence type="ECO:0000256" key="1">
    <source>
        <dbReference type="SAM" id="MobiDB-lite"/>
    </source>
</evidence>